<keyword evidence="2 7" id="KW-1003">Cell membrane</keyword>
<evidence type="ECO:0000259" key="8">
    <source>
        <dbReference type="PROSITE" id="PS50893"/>
    </source>
</evidence>
<accession>A0AA45HHL0</accession>
<evidence type="ECO:0000256" key="1">
    <source>
        <dbReference type="ARBA" id="ARBA00022448"/>
    </source>
</evidence>
<sequence>MKGSSIKIENLNKIYYEDDFVALDDVNLEIKSGEIFSLLGPSGCGKTTLLRMIGGFLEPTNGHIYMDGEDLLKLPPNKRKVNTIFQNYALFPHLNVYENIAFPLRLKKMNEKDIDFAVKKYLDLVKLNEHINKKPNQLSGGQKQRVAIARALVNEPRILLLDEPLSALDAQLRQHMLLELDAIHDEVGITFIFVTHDQQEALSVSDRIAVMNNGKVQQIGTSYEIYEMPSNSFVANFIGETNFFTGIVKDINGNCAEIEVKDLGNLKVYLDKKININEKVRVTIRPEKIRITKEKPLSLTDDFNVLNGTVDKMIYKGFQTKYYIKINEKFTFNVQKQHAKYIIDEGIIDWYEDVYIWWDMNDGYIVEVDL</sequence>
<dbReference type="InterPro" id="IPR050093">
    <property type="entry name" value="ABC_SmlMolc_Importer"/>
</dbReference>
<dbReference type="SMART" id="SM00382">
    <property type="entry name" value="AAA"/>
    <property type="match status" value="1"/>
</dbReference>
<comment type="similarity">
    <text evidence="7">Belongs to the ABC transporter superfamily. Spermidine/putrescine importer (TC 3.A.1.11.1) family.</text>
</comment>
<gene>
    <name evidence="7" type="primary">potA</name>
    <name evidence="9" type="ORF">C7380_1236</name>
</gene>
<dbReference type="Pfam" id="PF08402">
    <property type="entry name" value="TOBE_2"/>
    <property type="match status" value="1"/>
</dbReference>
<evidence type="ECO:0000256" key="2">
    <source>
        <dbReference type="ARBA" id="ARBA00022475"/>
    </source>
</evidence>
<dbReference type="SUPFAM" id="SSF52540">
    <property type="entry name" value="P-loop containing nucleoside triphosphate hydrolases"/>
    <property type="match status" value="1"/>
</dbReference>
<dbReference type="NCBIfam" id="TIGR01187">
    <property type="entry name" value="potA"/>
    <property type="match status" value="1"/>
</dbReference>
<dbReference type="GO" id="GO:0015594">
    <property type="term" value="F:ABC-type putrescine transporter activity"/>
    <property type="evidence" value="ECO:0007669"/>
    <property type="project" value="InterPro"/>
</dbReference>
<dbReference type="PANTHER" id="PTHR42781">
    <property type="entry name" value="SPERMIDINE/PUTRESCINE IMPORT ATP-BINDING PROTEIN POTA"/>
    <property type="match status" value="1"/>
</dbReference>
<comment type="caution">
    <text evidence="9">The sequence shown here is derived from an EMBL/GenBank/DDBJ whole genome shotgun (WGS) entry which is preliminary data.</text>
</comment>
<dbReference type="EC" id="7.6.2.11" evidence="7"/>
<keyword evidence="6 7" id="KW-0472">Membrane</keyword>
<evidence type="ECO:0000256" key="3">
    <source>
        <dbReference type="ARBA" id="ARBA00022741"/>
    </source>
</evidence>
<dbReference type="InterPro" id="IPR003439">
    <property type="entry name" value="ABC_transporter-like_ATP-bd"/>
</dbReference>
<comment type="catalytic activity">
    <reaction evidence="7">
        <text>ATP + H2O + polyamine-[polyamine-binding protein]Side 1 = ADP + phosphate + polyamineSide 2 + [polyamine-binding protein]Side 1.</text>
        <dbReference type="EC" id="7.6.2.11"/>
    </reaction>
</comment>
<evidence type="ECO:0000313" key="9">
    <source>
        <dbReference type="EMBL" id="PWJ87526.1"/>
    </source>
</evidence>
<dbReference type="InterPro" id="IPR013611">
    <property type="entry name" value="Transp-assoc_OB_typ2"/>
</dbReference>
<dbReference type="PROSITE" id="PS00211">
    <property type="entry name" value="ABC_TRANSPORTER_1"/>
    <property type="match status" value="1"/>
</dbReference>
<dbReference type="PROSITE" id="PS50893">
    <property type="entry name" value="ABC_TRANSPORTER_2"/>
    <property type="match status" value="1"/>
</dbReference>
<dbReference type="InterPro" id="IPR005893">
    <property type="entry name" value="PotA-like"/>
</dbReference>
<dbReference type="GO" id="GO:0016887">
    <property type="term" value="F:ATP hydrolysis activity"/>
    <property type="evidence" value="ECO:0007669"/>
    <property type="project" value="InterPro"/>
</dbReference>
<dbReference type="Gene3D" id="3.40.50.300">
    <property type="entry name" value="P-loop containing nucleotide triphosphate hydrolases"/>
    <property type="match status" value="1"/>
</dbReference>
<dbReference type="EMBL" id="QGGI01000023">
    <property type="protein sequence ID" value="PWJ87526.1"/>
    <property type="molecule type" value="Genomic_DNA"/>
</dbReference>
<dbReference type="InterPro" id="IPR017879">
    <property type="entry name" value="PotA_ATP-bd"/>
</dbReference>
<dbReference type="PANTHER" id="PTHR42781:SF4">
    <property type="entry name" value="SPERMIDINE_PUTRESCINE IMPORT ATP-BINDING PROTEIN POTA"/>
    <property type="match status" value="1"/>
</dbReference>
<keyword evidence="4 7" id="KW-0067">ATP-binding</keyword>
<dbReference type="GO" id="GO:0043190">
    <property type="term" value="C:ATP-binding cassette (ABC) transporter complex"/>
    <property type="evidence" value="ECO:0007669"/>
    <property type="project" value="InterPro"/>
</dbReference>
<evidence type="ECO:0000256" key="5">
    <source>
        <dbReference type="ARBA" id="ARBA00022967"/>
    </source>
</evidence>
<comment type="function">
    <text evidence="7">Part of the ABC transporter complex PotABCD involved in spermidine/putrescine import. Responsible for energy coupling to the transport system.</text>
</comment>
<evidence type="ECO:0000313" key="10">
    <source>
        <dbReference type="Proteomes" id="UP000245921"/>
    </source>
</evidence>
<dbReference type="GO" id="GO:0005524">
    <property type="term" value="F:ATP binding"/>
    <property type="evidence" value="ECO:0007669"/>
    <property type="project" value="UniProtKB-KW"/>
</dbReference>
<dbReference type="InterPro" id="IPR027417">
    <property type="entry name" value="P-loop_NTPase"/>
</dbReference>
<evidence type="ECO:0000256" key="7">
    <source>
        <dbReference type="RuleBase" id="RU364083"/>
    </source>
</evidence>
<keyword evidence="5 7" id="KW-1278">Translocase</keyword>
<evidence type="ECO:0000256" key="4">
    <source>
        <dbReference type="ARBA" id="ARBA00022840"/>
    </source>
</evidence>
<dbReference type="Gene3D" id="2.40.50.100">
    <property type="match status" value="1"/>
</dbReference>
<dbReference type="Pfam" id="PF00005">
    <property type="entry name" value="ABC_tran"/>
    <property type="match status" value="1"/>
</dbReference>
<dbReference type="SUPFAM" id="SSF50331">
    <property type="entry name" value="MOP-like"/>
    <property type="match status" value="1"/>
</dbReference>
<dbReference type="RefSeq" id="WP_109606203.1">
    <property type="nucleotide sequence ID" value="NZ_QGGI01000023.1"/>
</dbReference>
<evidence type="ECO:0000256" key="6">
    <source>
        <dbReference type="ARBA" id="ARBA00023136"/>
    </source>
</evidence>
<keyword evidence="3 7" id="KW-0547">Nucleotide-binding</keyword>
<dbReference type="InterPro" id="IPR017871">
    <property type="entry name" value="ABC_transporter-like_CS"/>
</dbReference>
<dbReference type="AlphaFoldDB" id="A0AA45HHL0"/>
<name>A0AA45HHL0_9BACT</name>
<dbReference type="Proteomes" id="UP000245921">
    <property type="component" value="Unassembled WGS sequence"/>
</dbReference>
<protein>
    <recommendedName>
        <fullName evidence="7">Spermidine/putrescine import ATP-binding protein PotA</fullName>
        <ecNumber evidence="7">7.6.2.11</ecNumber>
    </recommendedName>
</protein>
<reference evidence="9 10" key="1">
    <citation type="submission" date="2018-05" db="EMBL/GenBank/DDBJ databases">
        <title>Genomic Encyclopedia of Type Strains, Phase IV (KMG-IV): sequencing the most valuable type-strain genomes for metagenomic binning, comparative biology and taxonomic classification.</title>
        <authorList>
            <person name="Goeker M."/>
        </authorList>
    </citation>
    <scope>NUCLEOTIDE SEQUENCE [LARGE SCALE GENOMIC DNA]</scope>
    <source>
        <strain evidence="9 10">DSM 24906</strain>
    </source>
</reference>
<proteinExistence type="inferred from homology"/>
<comment type="subunit">
    <text evidence="7">The complex is composed of two ATP-binding proteins (PotA), two transmembrane proteins (PotB and PotC) and a solute-binding protein (PotD).</text>
</comment>
<organism evidence="9 10">
    <name type="scientific">Oceanotoga teriensis</name>
    <dbReference type="NCBI Taxonomy" id="515440"/>
    <lineage>
        <taxon>Bacteria</taxon>
        <taxon>Thermotogati</taxon>
        <taxon>Thermotogota</taxon>
        <taxon>Thermotogae</taxon>
        <taxon>Petrotogales</taxon>
        <taxon>Petrotogaceae</taxon>
        <taxon>Oceanotoga</taxon>
    </lineage>
</organism>
<feature type="domain" description="ABC transporter" evidence="8">
    <location>
        <begin position="6"/>
        <end position="238"/>
    </location>
</feature>
<dbReference type="FunFam" id="3.40.50.300:FF:000042">
    <property type="entry name" value="Maltose/maltodextrin ABC transporter, ATP-binding protein"/>
    <property type="match status" value="1"/>
</dbReference>
<dbReference type="InterPro" id="IPR008995">
    <property type="entry name" value="Mo/tungstate-bd_C_term_dom"/>
</dbReference>
<keyword evidence="10" id="KW-1185">Reference proteome</keyword>
<dbReference type="CDD" id="cd03300">
    <property type="entry name" value="ABC_PotA_N"/>
    <property type="match status" value="1"/>
</dbReference>
<dbReference type="InterPro" id="IPR003593">
    <property type="entry name" value="AAA+_ATPase"/>
</dbReference>
<keyword evidence="1 7" id="KW-0813">Transport</keyword>